<comment type="caution">
    <text evidence="1">The sequence shown here is derived from an EMBL/GenBank/DDBJ whole genome shotgun (WGS) entry which is preliminary data.</text>
</comment>
<keyword evidence="2" id="KW-1185">Reference proteome</keyword>
<dbReference type="RefSeq" id="WP_229957335.1">
    <property type="nucleotide sequence ID" value="NZ_JAJJWI010000001.1"/>
</dbReference>
<dbReference type="InterPro" id="IPR010870">
    <property type="entry name" value="Porin_O/P"/>
</dbReference>
<accession>A0ABW4X3E5</accession>
<evidence type="ECO:0000313" key="1">
    <source>
        <dbReference type="EMBL" id="MFD2069146.1"/>
    </source>
</evidence>
<sequence length="98" mass="11567">MLGASVSSPEIFSYFLKKFDQKIIPLIRFQYYDGGKKQELDARSYTVKECETGVEWHPIDHFELVAVYTLSDRRYEDYENPNNHQKGELVRLQAQLSF</sequence>
<gene>
    <name evidence="1" type="ORF">ACFSKU_19845</name>
</gene>
<dbReference type="EMBL" id="JBHUHV010000058">
    <property type="protein sequence ID" value="MFD2069146.1"/>
    <property type="molecule type" value="Genomic_DNA"/>
</dbReference>
<protein>
    <submittedName>
        <fullName evidence="1">Porin</fullName>
    </submittedName>
</protein>
<reference evidence="2" key="1">
    <citation type="journal article" date="2019" name="Int. J. Syst. Evol. Microbiol.">
        <title>The Global Catalogue of Microorganisms (GCM) 10K type strain sequencing project: providing services to taxonomists for standard genome sequencing and annotation.</title>
        <authorList>
            <consortium name="The Broad Institute Genomics Platform"/>
            <consortium name="The Broad Institute Genome Sequencing Center for Infectious Disease"/>
            <person name="Wu L."/>
            <person name="Ma J."/>
        </authorList>
    </citation>
    <scope>NUCLEOTIDE SEQUENCE [LARGE SCALE GENOMIC DNA]</scope>
    <source>
        <strain evidence="2">JCM 16545</strain>
    </source>
</reference>
<dbReference type="Proteomes" id="UP001597369">
    <property type="component" value="Unassembled WGS sequence"/>
</dbReference>
<proteinExistence type="predicted"/>
<organism evidence="1 2">
    <name type="scientific">Pontibacter silvestris</name>
    <dbReference type="NCBI Taxonomy" id="2305183"/>
    <lineage>
        <taxon>Bacteria</taxon>
        <taxon>Pseudomonadati</taxon>
        <taxon>Bacteroidota</taxon>
        <taxon>Cytophagia</taxon>
        <taxon>Cytophagales</taxon>
        <taxon>Hymenobacteraceae</taxon>
        <taxon>Pontibacter</taxon>
    </lineage>
</organism>
<name>A0ABW4X3E5_9BACT</name>
<evidence type="ECO:0000313" key="2">
    <source>
        <dbReference type="Proteomes" id="UP001597369"/>
    </source>
</evidence>
<dbReference type="Pfam" id="PF07396">
    <property type="entry name" value="Porin_O_P"/>
    <property type="match status" value="1"/>
</dbReference>